<dbReference type="PROSITE" id="PS50977">
    <property type="entry name" value="HTH_TETR_2"/>
    <property type="match status" value="1"/>
</dbReference>
<feature type="domain" description="HTH tetR-type" evidence="3">
    <location>
        <begin position="6"/>
        <end position="66"/>
    </location>
</feature>
<evidence type="ECO:0000259" key="3">
    <source>
        <dbReference type="PROSITE" id="PS50977"/>
    </source>
</evidence>
<reference evidence="4 5" key="1">
    <citation type="journal article" date="2017" name="Int. J. Syst. Evol. Microbiol.">
        <title>Roseitalea porphyridii gen. nov., sp. nov., isolated from a red alga, and reclassification of Hoeflea suaedae Chung et al. 2013 as Pseudohoeflea suaedae gen. nov., comb. nov.</title>
        <authorList>
            <person name="Hyeon J.W."/>
            <person name="Jeong S.E."/>
            <person name="Baek K."/>
            <person name="Jeon C.O."/>
        </authorList>
    </citation>
    <scope>NUCLEOTIDE SEQUENCE [LARGE SCALE GENOMIC DNA]</scope>
    <source>
        <strain evidence="4 5">MA7-20</strain>
    </source>
</reference>
<dbReference type="OrthoDB" id="7914379at2"/>
<dbReference type="Gene3D" id="1.10.357.10">
    <property type="entry name" value="Tetracycline Repressor, domain 2"/>
    <property type="match status" value="1"/>
</dbReference>
<keyword evidence="5" id="KW-1185">Reference proteome</keyword>
<dbReference type="SUPFAM" id="SSF46689">
    <property type="entry name" value="Homeodomain-like"/>
    <property type="match status" value="1"/>
</dbReference>
<feature type="DNA-binding region" description="H-T-H motif" evidence="2">
    <location>
        <begin position="29"/>
        <end position="48"/>
    </location>
</feature>
<dbReference type="PANTHER" id="PTHR30055">
    <property type="entry name" value="HTH-TYPE TRANSCRIPTIONAL REGULATOR RUTR"/>
    <property type="match status" value="1"/>
</dbReference>
<evidence type="ECO:0000256" key="1">
    <source>
        <dbReference type="ARBA" id="ARBA00023125"/>
    </source>
</evidence>
<dbReference type="Proteomes" id="UP000293719">
    <property type="component" value="Chromosome"/>
</dbReference>
<keyword evidence="1 2" id="KW-0238">DNA-binding</keyword>
<accession>A0A4P6UW20</accession>
<dbReference type="Pfam" id="PF14246">
    <property type="entry name" value="TetR_C_7"/>
    <property type="match status" value="1"/>
</dbReference>
<name>A0A4P6UW20_9HYPH</name>
<gene>
    <name evidence="4" type="ORF">E0E05_01050</name>
</gene>
<protein>
    <submittedName>
        <fullName evidence="4">TetR/AcrR family transcriptional regulator</fullName>
    </submittedName>
</protein>
<organism evidence="4 5">
    <name type="scientific">Roseitalea porphyridii</name>
    <dbReference type="NCBI Taxonomy" id="1852022"/>
    <lineage>
        <taxon>Bacteria</taxon>
        <taxon>Pseudomonadati</taxon>
        <taxon>Pseudomonadota</taxon>
        <taxon>Alphaproteobacteria</taxon>
        <taxon>Hyphomicrobiales</taxon>
        <taxon>Ahrensiaceae</taxon>
        <taxon>Roseitalea</taxon>
    </lineage>
</organism>
<sequence length="202" mass="21557">MGDYAGRRRAAIEEAAFAVLLEKGYKAASILEIARRAGASNETLYKWYGNKQGLFAALVEANARTVAELLRARLQGEAADPIETLRDVGPLLLELVTGERAVALNRAAVGDVHDTATLGPALARAGRETVVPLIASILQKARRAGLIDHGDDEPVAETYIALLIGDLQIRRAIGVLAPLSEAEIAARAERAVTLLLSLYAPR</sequence>
<evidence type="ECO:0000256" key="2">
    <source>
        <dbReference type="PROSITE-ProRule" id="PRU00335"/>
    </source>
</evidence>
<evidence type="ECO:0000313" key="4">
    <source>
        <dbReference type="EMBL" id="QBK29302.1"/>
    </source>
</evidence>
<dbReference type="KEGG" id="rpod:E0E05_01050"/>
<dbReference type="GO" id="GO:0003700">
    <property type="term" value="F:DNA-binding transcription factor activity"/>
    <property type="evidence" value="ECO:0007669"/>
    <property type="project" value="TreeGrafter"/>
</dbReference>
<dbReference type="GO" id="GO:0000976">
    <property type="term" value="F:transcription cis-regulatory region binding"/>
    <property type="evidence" value="ECO:0007669"/>
    <property type="project" value="TreeGrafter"/>
</dbReference>
<dbReference type="Pfam" id="PF00440">
    <property type="entry name" value="TetR_N"/>
    <property type="match status" value="1"/>
</dbReference>
<dbReference type="Gene3D" id="1.10.10.60">
    <property type="entry name" value="Homeodomain-like"/>
    <property type="match status" value="1"/>
</dbReference>
<proteinExistence type="predicted"/>
<dbReference type="RefSeq" id="WP_131615003.1">
    <property type="nucleotide sequence ID" value="NZ_CP036532.1"/>
</dbReference>
<dbReference type="EMBL" id="CP036532">
    <property type="protein sequence ID" value="QBK29302.1"/>
    <property type="molecule type" value="Genomic_DNA"/>
</dbReference>
<dbReference type="InterPro" id="IPR050109">
    <property type="entry name" value="HTH-type_TetR-like_transc_reg"/>
</dbReference>
<dbReference type="InterPro" id="IPR001647">
    <property type="entry name" value="HTH_TetR"/>
</dbReference>
<dbReference type="PRINTS" id="PR00455">
    <property type="entry name" value="HTHTETR"/>
</dbReference>
<dbReference type="AlphaFoldDB" id="A0A4P6UW20"/>
<dbReference type="InterPro" id="IPR009057">
    <property type="entry name" value="Homeodomain-like_sf"/>
</dbReference>
<dbReference type="InterPro" id="IPR039536">
    <property type="entry name" value="TetR_C_Proteobacteria"/>
</dbReference>
<dbReference type="PANTHER" id="PTHR30055:SF146">
    <property type="entry name" value="HTH-TYPE TRANSCRIPTIONAL DUAL REGULATOR CECR"/>
    <property type="match status" value="1"/>
</dbReference>
<evidence type="ECO:0000313" key="5">
    <source>
        <dbReference type="Proteomes" id="UP000293719"/>
    </source>
</evidence>
<dbReference type="GeneID" id="90765868"/>